<dbReference type="EMBL" id="QRVN01000021">
    <property type="protein sequence ID" value="RGS46401.1"/>
    <property type="molecule type" value="Genomic_DNA"/>
</dbReference>
<name>A0AA92TL73_9BACT</name>
<evidence type="ECO:0000313" key="1">
    <source>
        <dbReference type="EMBL" id="RGS46401.1"/>
    </source>
</evidence>
<protein>
    <submittedName>
        <fullName evidence="1">Uncharacterized protein</fullName>
    </submittedName>
</protein>
<accession>A0AA92TL73</accession>
<dbReference type="Proteomes" id="UP000286113">
    <property type="component" value="Unassembled WGS sequence"/>
</dbReference>
<comment type="caution">
    <text evidence="1">The sequence shown here is derived from an EMBL/GenBank/DDBJ whole genome shotgun (WGS) entry which is preliminary data.</text>
</comment>
<dbReference type="AlphaFoldDB" id="A0AA92TL73"/>
<evidence type="ECO:0000313" key="2">
    <source>
        <dbReference type="Proteomes" id="UP000286113"/>
    </source>
</evidence>
<proteinExistence type="predicted"/>
<organism evidence="1 2">
    <name type="scientific">Segatella copri</name>
    <dbReference type="NCBI Taxonomy" id="165179"/>
    <lineage>
        <taxon>Bacteria</taxon>
        <taxon>Pseudomonadati</taxon>
        <taxon>Bacteroidota</taxon>
        <taxon>Bacteroidia</taxon>
        <taxon>Bacteroidales</taxon>
        <taxon>Prevotellaceae</taxon>
        <taxon>Segatella</taxon>
    </lineage>
</organism>
<reference evidence="1 2" key="1">
    <citation type="submission" date="2018-08" db="EMBL/GenBank/DDBJ databases">
        <title>A genome reference for cultivated species of the human gut microbiota.</title>
        <authorList>
            <person name="Zou Y."/>
            <person name="Xue W."/>
            <person name="Luo G."/>
        </authorList>
    </citation>
    <scope>NUCLEOTIDE SEQUENCE [LARGE SCALE GENOMIC DNA]</scope>
    <source>
        <strain evidence="1 2">AF22-1</strain>
    </source>
</reference>
<gene>
    <name evidence="1" type="ORF">DWX90_10330</name>
</gene>
<sequence length="195" mass="23322">MPNYWIPNKDQKDECYEVFAFGAYRKDRYELFSKINGFYTKNTCENYIFIYVRQQKIDFVWKLKQLIKRILRRNKDSLESLVYDKTLLSHDSLSPKEFREKVYSSKCIIDTNNNFQEGMTPRFMWALGAGKKIITTNANVKKYPFYDESRIMIADDSLDKEKFEVFMNTPICHISDSLISVYRIDNWLKFIIGDN</sequence>